<dbReference type="EMBL" id="AZHB01000004">
    <property type="protein sequence ID" value="OAA70365.1"/>
    <property type="molecule type" value="Genomic_DNA"/>
</dbReference>
<keyword evidence="3" id="KW-1185">Reference proteome</keyword>
<name>A0A168BP25_CORFA</name>
<feature type="region of interest" description="Disordered" evidence="1">
    <location>
        <begin position="1"/>
        <end position="163"/>
    </location>
</feature>
<proteinExistence type="predicted"/>
<dbReference type="GeneID" id="30018631"/>
<feature type="compositionally biased region" description="Low complexity" evidence="1">
    <location>
        <begin position="1"/>
        <end position="11"/>
    </location>
</feature>
<organism evidence="2 3">
    <name type="scientific">Cordyceps fumosorosea (strain ARSEF 2679)</name>
    <name type="common">Isaria fumosorosea</name>
    <dbReference type="NCBI Taxonomy" id="1081104"/>
    <lineage>
        <taxon>Eukaryota</taxon>
        <taxon>Fungi</taxon>
        <taxon>Dikarya</taxon>
        <taxon>Ascomycota</taxon>
        <taxon>Pezizomycotina</taxon>
        <taxon>Sordariomycetes</taxon>
        <taxon>Hypocreomycetidae</taxon>
        <taxon>Hypocreales</taxon>
        <taxon>Cordycipitaceae</taxon>
        <taxon>Cordyceps</taxon>
    </lineage>
</organism>
<dbReference type="STRING" id="1081104.A0A168BP25"/>
<reference evidence="2 3" key="1">
    <citation type="journal article" date="2016" name="Genome Biol. Evol.">
        <title>Divergent and convergent evolution of fungal pathogenicity.</title>
        <authorList>
            <person name="Shang Y."/>
            <person name="Xiao G."/>
            <person name="Zheng P."/>
            <person name="Cen K."/>
            <person name="Zhan S."/>
            <person name="Wang C."/>
        </authorList>
    </citation>
    <scope>NUCLEOTIDE SEQUENCE [LARGE SCALE GENOMIC DNA]</scope>
    <source>
        <strain evidence="2 3">ARSEF 2679</strain>
    </source>
</reference>
<dbReference type="RefSeq" id="XP_018706652.1">
    <property type="nucleotide sequence ID" value="XM_018845945.1"/>
</dbReference>
<evidence type="ECO:0000313" key="3">
    <source>
        <dbReference type="Proteomes" id="UP000076744"/>
    </source>
</evidence>
<gene>
    <name evidence="2" type="ORF">ISF_02339</name>
</gene>
<dbReference type="AlphaFoldDB" id="A0A168BP25"/>
<dbReference type="OrthoDB" id="5244978at2759"/>
<accession>A0A168BP25</accession>
<evidence type="ECO:0000256" key="1">
    <source>
        <dbReference type="SAM" id="MobiDB-lite"/>
    </source>
</evidence>
<feature type="compositionally biased region" description="Low complexity" evidence="1">
    <location>
        <begin position="58"/>
        <end position="72"/>
    </location>
</feature>
<feature type="compositionally biased region" description="Polar residues" evidence="1">
    <location>
        <begin position="32"/>
        <end position="44"/>
    </location>
</feature>
<dbReference type="Proteomes" id="UP000076744">
    <property type="component" value="Unassembled WGS sequence"/>
</dbReference>
<sequence>MNAAAAGAALATERKPSGPLSPTRGRGPYLSPTRSQFASISYASSLADPGPPPSRDLPSTPSRTATTRSGSRSRAEVSPNAIGVALEFPPREDDLSGQVSNESGESSESKIMTGPMRGTWGDSWATSRDEAPAGLAPQTPTTRRPSRSPILQEQELARMAGSY</sequence>
<feature type="compositionally biased region" description="Polar residues" evidence="1">
    <location>
        <begin position="97"/>
        <end position="110"/>
    </location>
</feature>
<evidence type="ECO:0000313" key="2">
    <source>
        <dbReference type="EMBL" id="OAA70365.1"/>
    </source>
</evidence>
<comment type="caution">
    <text evidence="2">The sequence shown here is derived from an EMBL/GenBank/DDBJ whole genome shotgun (WGS) entry which is preliminary data.</text>
</comment>
<protein>
    <submittedName>
        <fullName evidence="2">Uncharacterized protein</fullName>
    </submittedName>
</protein>